<dbReference type="EMBL" id="KV454002">
    <property type="protein sequence ID" value="ODQ47496.1"/>
    <property type="molecule type" value="Genomic_DNA"/>
</dbReference>
<dbReference type="PRINTS" id="PR00369">
    <property type="entry name" value="FLAVODOXIN"/>
</dbReference>
<dbReference type="STRING" id="763406.A0A1E3NN15"/>
<organism evidence="11 12">
    <name type="scientific">Pichia membranifaciens NRRL Y-2026</name>
    <dbReference type="NCBI Taxonomy" id="763406"/>
    <lineage>
        <taxon>Eukaryota</taxon>
        <taxon>Fungi</taxon>
        <taxon>Dikarya</taxon>
        <taxon>Ascomycota</taxon>
        <taxon>Saccharomycotina</taxon>
        <taxon>Pichiomycetes</taxon>
        <taxon>Pichiales</taxon>
        <taxon>Pichiaceae</taxon>
        <taxon>Pichia</taxon>
    </lineage>
</organism>
<feature type="domain" description="Flavodoxin-like" evidence="9">
    <location>
        <begin position="8"/>
        <end position="153"/>
    </location>
</feature>
<keyword evidence="12" id="KW-1185">Reference proteome</keyword>
<dbReference type="Proteomes" id="UP000094455">
    <property type="component" value="Unassembled WGS sequence"/>
</dbReference>
<proteinExistence type="predicted"/>
<name>A0A1E3NN15_9ASCO</name>
<dbReference type="GO" id="GO:0010181">
    <property type="term" value="F:FMN binding"/>
    <property type="evidence" value="ECO:0007669"/>
    <property type="project" value="InterPro"/>
</dbReference>
<dbReference type="InterPro" id="IPR039261">
    <property type="entry name" value="FNR_nucleotide-bd"/>
</dbReference>
<keyword evidence="8" id="KW-0560">Oxidoreductase</keyword>
<dbReference type="InterPro" id="IPR001709">
    <property type="entry name" value="Flavoprot_Pyr_Nucl_cyt_Rdtase"/>
</dbReference>
<evidence type="ECO:0000256" key="7">
    <source>
        <dbReference type="ARBA" id="ARBA00022857"/>
    </source>
</evidence>
<keyword evidence="7" id="KW-0521">NADP</keyword>
<evidence type="ECO:0000256" key="6">
    <source>
        <dbReference type="ARBA" id="ARBA00022827"/>
    </source>
</evidence>
<dbReference type="AlphaFoldDB" id="A0A1E3NN15"/>
<evidence type="ECO:0000256" key="5">
    <source>
        <dbReference type="ARBA" id="ARBA00022643"/>
    </source>
</evidence>
<dbReference type="Pfam" id="PF00258">
    <property type="entry name" value="Flavodoxin_1"/>
    <property type="match status" value="1"/>
</dbReference>
<keyword evidence="4" id="KW-0285">Flavoprotein</keyword>
<dbReference type="InterPro" id="IPR001433">
    <property type="entry name" value="OxRdtase_FAD/NAD-bd"/>
</dbReference>
<evidence type="ECO:0000313" key="12">
    <source>
        <dbReference type="Proteomes" id="UP000094455"/>
    </source>
</evidence>
<dbReference type="PRINTS" id="PR00371">
    <property type="entry name" value="FPNCR"/>
</dbReference>
<dbReference type="PROSITE" id="PS51384">
    <property type="entry name" value="FAD_FR"/>
    <property type="match status" value="1"/>
</dbReference>
<dbReference type="InterPro" id="IPR017927">
    <property type="entry name" value="FAD-bd_FR_type"/>
</dbReference>
<dbReference type="GeneID" id="30180641"/>
<dbReference type="GO" id="GO:0003958">
    <property type="term" value="F:NADPH-hemoprotein reductase activity"/>
    <property type="evidence" value="ECO:0007669"/>
    <property type="project" value="TreeGrafter"/>
</dbReference>
<evidence type="ECO:0000259" key="9">
    <source>
        <dbReference type="PROSITE" id="PS50902"/>
    </source>
</evidence>
<dbReference type="InterPro" id="IPR029039">
    <property type="entry name" value="Flavoprotein-like_sf"/>
</dbReference>
<dbReference type="InterPro" id="IPR001094">
    <property type="entry name" value="Flavdoxin-like"/>
</dbReference>
<feature type="domain" description="FAD-binding FR-type" evidence="10">
    <location>
        <begin position="199"/>
        <end position="455"/>
    </location>
</feature>
<keyword evidence="5" id="KW-0288">FMN</keyword>
<dbReference type="InterPro" id="IPR008254">
    <property type="entry name" value="Flavodoxin/NO_synth"/>
</dbReference>
<dbReference type="InterPro" id="IPR017938">
    <property type="entry name" value="Riboflavin_synthase-like_b-brl"/>
</dbReference>
<gene>
    <name evidence="11" type="ORF">PICMEDRAFT_71563</name>
</gene>
<evidence type="ECO:0000256" key="1">
    <source>
        <dbReference type="ARBA" id="ARBA00001917"/>
    </source>
</evidence>
<evidence type="ECO:0000313" key="11">
    <source>
        <dbReference type="EMBL" id="ODQ47496.1"/>
    </source>
</evidence>
<keyword evidence="6" id="KW-0274">FAD</keyword>
<evidence type="ECO:0000256" key="4">
    <source>
        <dbReference type="ARBA" id="ARBA00022630"/>
    </source>
</evidence>
<dbReference type="Pfam" id="PF00175">
    <property type="entry name" value="NAD_binding_1"/>
    <property type="match status" value="1"/>
</dbReference>
<dbReference type="GO" id="GO:0005829">
    <property type="term" value="C:cytosol"/>
    <property type="evidence" value="ECO:0007669"/>
    <property type="project" value="TreeGrafter"/>
</dbReference>
<evidence type="ECO:0000256" key="2">
    <source>
        <dbReference type="ARBA" id="ARBA00001971"/>
    </source>
</evidence>
<dbReference type="PROSITE" id="PS50902">
    <property type="entry name" value="FLAVODOXIN_LIKE"/>
    <property type="match status" value="1"/>
</dbReference>
<comment type="cofactor">
    <cofactor evidence="3">
        <name>FAD</name>
        <dbReference type="ChEBI" id="CHEBI:57692"/>
    </cofactor>
</comment>
<dbReference type="Pfam" id="PF00667">
    <property type="entry name" value="FAD_binding_1"/>
    <property type="match status" value="1"/>
</dbReference>
<dbReference type="SUPFAM" id="SSF52218">
    <property type="entry name" value="Flavoproteins"/>
    <property type="match status" value="1"/>
</dbReference>
<accession>A0A1E3NN15</accession>
<dbReference type="Gene3D" id="2.40.30.10">
    <property type="entry name" value="Translation factors"/>
    <property type="match status" value="1"/>
</dbReference>
<comment type="cofactor">
    <cofactor evidence="2">
        <name>heme</name>
        <dbReference type="ChEBI" id="CHEBI:30413"/>
    </cofactor>
</comment>
<dbReference type="SUPFAM" id="SSF63380">
    <property type="entry name" value="Riboflavin synthase domain-like"/>
    <property type="match status" value="1"/>
</dbReference>
<evidence type="ECO:0000256" key="3">
    <source>
        <dbReference type="ARBA" id="ARBA00001974"/>
    </source>
</evidence>
<dbReference type="SUPFAM" id="SSF52343">
    <property type="entry name" value="Ferredoxin reductase-like, C-terminal NADP-linked domain"/>
    <property type="match status" value="1"/>
</dbReference>
<dbReference type="RefSeq" id="XP_019018609.1">
    <property type="nucleotide sequence ID" value="XM_019163954.1"/>
</dbReference>
<dbReference type="InterPro" id="IPR003097">
    <property type="entry name" value="CysJ-like_FAD-binding"/>
</dbReference>
<evidence type="ECO:0000259" key="10">
    <source>
        <dbReference type="PROSITE" id="PS51384"/>
    </source>
</evidence>
<dbReference type="InterPro" id="IPR023173">
    <property type="entry name" value="NADPH_Cyt_P450_Rdtase_alpha"/>
</dbReference>
<protein>
    <recommendedName>
        <fullName evidence="13">NADPH--hemoprotein reductase</fullName>
    </recommendedName>
</protein>
<dbReference type="PANTHER" id="PTHR19384:SF127">
    <property type="entry name" value="BIFUNCTIONAL CYTOCHROME P450_NADPH--P450 REDUCTASE"/>
    <property type="match status" value="1"/>
</dbReference>
<reference evidence="11 12" key="1">
    <citation type="journal article" date="2016" name="Proc. Natl. Acad. Sci. U.S.A.">
        <title>Comparative genomics of biotechnologically important yeasts.</title>
        <authorList>
            <person name="Riley R."/>
            <person name="Haridas S."/>
            <person name="Wolfe K.H."/>
            <person name="Lopes M.R."/>
            <person name="Hittinger C.T."/>
            <person name="Goeker M."/>
            <person name="Salamov A.A."/>
            <person name="Wisecaver J.H."/>
            <person name="Long T.M."/>
            <person name="Calvey C.H."/>
            <person name="Aerts A.L."/>
            <person name="Barry K.W."/>
            <person name="Choi C."/>
            <person name="Clum A."/>
            <person name="Coughlan A.Y."/>
            <person name="Deshpande S."/>
            <person name="Douglass A.P."/>
            <person name="Hanson S.J."/>
            <person name="Klenk H.-P."/>
            <person name="LaButti K.M."/>
            <person name="Lapidus A."/>
            <person name="Lindquist E.A."/>
            <person name="Lipzen A.M."/>
            <person name="Meier-Kolthoff J.P."/>
            <person name="Ohm R.A."/>
            <person name="Otillar R.P."/>
            <person name="Pangilinan J.L."/>
            <person name="Peng Y."/>
            <person name="Rokas A."/>
            <person name="Rosa C.A."/>
            <person name="Scheuner C."/>
            <person name="Sibirny A.A."/>
            <person name="Slot J.C."/>
            <person name="Stielow J.B."/>
            <person name="Sun H."/>
            <person name="Kurtzman C.P."/>
            <person name="Blackwell M."/>
            <person name="Grigoriev I.V."/>
            <person name="Jeffries T.W."/>
        </authorList>
    </citation>
    <scope>NUCLEOTIDE SEQUENCE [LARGE SCALE GENOMIC DNA]</scope>
    <source>
        <strain evidence="11 12">NRRL Y-2026</strain>
    </source>
</reference>
<dbReference type="PANTHER" id="PTHR19384">
    <property type="entry name" value="NITRIC OXIDE SYNTHASE-RELATED"/>
    <property type="match status" value="1"/>
</dbReference>
<dbReference type="Gene3D" id="3.40.50.80">
    <property type="entry name" value="Nucleotide-binding domain of ferredoxin-NADP reductase (FNR) module"/>
    <property type="match status" value="1"/>
</dbReference>
<dbReference type="GO" id="GO:0050660">
    <property type="term" value="F:flavin adenine dinucleotide binding"/>
    <property type="evidence" value="ECO:0007669"/>
    <property type="project" value="TreeGrafter"/>
</dbReference>
<sequence>MDGKPNRVLACFSSQSGTSESLAERFCNDLNWKTEDFNLSIVRNTGDFEEPEALKKLEEYEIVIFFISSYGEGEPCDDGVKFFQTLKRWGTKLKQYSLFGCGNTYYDKYQAAAIELKQLMESNGCTLVGEFGQGNEANNSVLDDYDAWSFDYQPVISRLLNVPLKERTEYVPLYRILKPDEMNMQASITERHPYQEMKPFVSDIDLASVRKYGSNYVHFDLELHQEKSRLKYQAGDHVGIYPKNSRGDVDEMLHILGLDEKADPFIAVPFERLGTSGWRGKVFPSYREFFTHNVEINGALSRKLVQDLMSYFIRESATELRAELGMLIASQEVFRQKVLDRRLTLVKFFQKFGITRGTHYDTIPVSFVLEYLGPLKPRLFSISSSECVQPDRVGVMLKLVKDAGSGFDGVCSRTIEEIIGGRDRDGAAAGNAAAADIAGANRLPIYVKRSKFKLPSTLARPMLFVGAGSGMAPFRGFLQEICAQPHKLKQVTQIVVYFGLRSLTDEHYLYRDSFDEFRRVLGDRLVLRLAVSGGASTSPDGIRTKKYVQDLLREDAVAVVDQLVGRNGHVYVCGDAGGLSHGVRKVLVDVLGQARGSLKSGDQYVQYMQSMGRYREDVW</sequence>
<dbReference type="Gene3D" id="1.20.990.10">
    <property type="entry name" value="NADPH-cytochrome p450 Reductase, Chain A, domain 3"/>
    <property type="match status" value="1"/>
</dbReference>
<evidence type="ECO:0000256" key="8">
    <source>
        <dbReference type="ARBA" id="ARBA00023002"/>
    </source>
</evidence>
<evidence type="ECO:0008006" key="13">
    <source>
        <dbReference type="Google" id="ProtNLM"/>
    </source>
</evidence>
<comment type="cofactor">
    <cofactor evidence="1">
        <name>FMN</name>
        <dbReference type="ChEBI" id="CHEBI:58210"/>
    </cofactor>
</comment>
<dbReference type="Gene3D" id="3.40.50.360">
    <property type="match status" value="1"/>
</dbReference>
<dbReference type="OrthoDB" id="1856718at2759"/>